<dbReference type="PROSITE" id="PS40000">
    <property type="entry name" value="DM_1"/>
    <property type="match status" value="1"/>
</dbReference>
<name>A0A443S1V4_9ACAR</name>
<keyword evidence="8" id="KW-1185">Reference proteome</keyword>
<keyword evidence="4 5" id="KW-0539">Nucleus</keyword>
<dbReference type="STRING" id="299467.A0A443S1V4"/>
<dbReference type="InterPro" id="IPR026607">
    <property type="entry name" value="DMRT"/>
</dbReference>
<dbReference type="SUPFAM" id="SSF82927">
    <property type="entry name" value="Cysteine-rich DNA binding domain, (DM domain)"/>
    <property type="match status" value="1"/>
</dbReference>
<keyword evidence="1 5" id="KW-0479">Metal-binding</keyword>
<sequence length="200" mass="22579">STSLLAQTRRDRDNYNLLINKFLTRFALFVMGKHEKSFQCVRKAIANIGKSVKGCLDHEDDHVKDPRSMNDHLKNIDTSNSMITATECVKVFDTNECSQDVTMEKKDVLKLAKGGNISERDDTKVSKRDTPKCAKCRNHGKISVLKGHKRHCRWKDCTCHNCGLTTLGQTINAKRVSAKKIHTKVIIIKYTTDQASTRSG</sequence>
<dbReference type="VEuPathDB" id="VectorBase:LDEU010587"/>
<accession>A0A443S1V4</accession>
<evidence type="ECO:0000256" key="2">
    <source>
        <dbReference type="ARBA" id="ARBA00022833"/>
    </source>
</evidence>
<feature type="domain" description="DM" evidence="6">
    <location>
        <begin position="133"/>
        <end position="180"/>
    </location>
</feature>
<dbReference type="GO" id="GO:0007548">
    <property type="term" value="P:sex differentiation"/>
    <property type="evidence" value="ECO:0007669"/>
    <property type="project" value="TreeGrafter"/>
</dbReference>
<evidence type="ECO:0000256" key="5">
    <source>
        <dbReference type="PROSITE-ProRule" id="PRU00070"/>
    </source>
</evidence>
<dbReference type="PANTHER" id="PTHR12322:SF53">
    <property type="entry name" value="DOUBLESEX-MAB RELATED 11E"/>
    <property type="match status" value="1"/>
</dbReference>
<evidence type="ECO:0000256" key="3">
    <source>
        <dbReference type="ARBA" id="ARBA00023125"/>
    </source>
</evidence>
<dbReference type="PANTHER" id="PTHR12322">
    <property type="entry name" value="DOUBLESEX AND MAB-3 RELATED TRANSCRIPTION FACTOR DMRT"/>
    <property type="match status" value="1"/>
</dbReference>
<dbReference type="Pfam" id="PF00751">
    <property type="entry name" value="DM"/>
    <property type="match status" value="1"/>
</dbReference>
<dbReference type="SMART" id="SM00301">
    <property type="entry name" value="DM"/>
    <property type="match status" value="1"/>
</dbReference>
<feature type="DNA-binding region" description="DM" evidence="5">
    <location>
        <begin position="133"/>
        <end position="180"/>
    </location>
</feature>
<dbReference type="Gene3D" id="4.10.1040.10">
    <property type="entry name" value="DM DNA-binding domain"/>
    <property type="match status" value="1"/>
</dbReference>
<dbReference type="GO" id="GO:0000978">
    <property type="term" value="F:RNA polymerase II cis-regulatory region sequence-specific DNA binding"/>
    <property type="evidence" value="ECO:0007669"/>
    <property type="project" value="TreeGrafter"/>
</dbReference>
<dbReference type="InterPro" id="IPR001275">
    <property type="entry name" value="DM_DNA-bd"/>
</dbReference>
<dbReference type="EMBL" id="NCKV01012150">
    <property type="protein sequence ID" value="RWS21453.1"/>
    <property type="molecule type" value="Genomic_DNA"/>
</dbReference>
<evidence type="ECO:0000256" key="4">
    <source>
        <dbReference type="ARBA" id="ARBA00023242"/>
    </source>
</evidence>
<dbReference type="AlphaFoldDB" id="A0A443S1V4"/>
<dbReference type="GO" id="GO:0000981">
    <property type="term" value="F:DNA-binding transcription factor activity, RNA polymerase II-specific"/>
    <property type="evidence" value="ECO:0007669"/>
    <property type="project" value="TreeGrafter"/>
</dbReference>
<evidence type="ECO:0000259" key="6">
    <source>
        <dbReference type="PROSITE" id="PS50809"/>
    </source>
</evidence>
<evidence type="ECO:0000313" key="8">
    <source>
        <dbReference type="Proteomes" id="UP000288716"/>
    </source>
</evidence>
<dbReference type="OrthoDB" id="6162476at2759"/>
<keyword evidence="2 5" id="KW-0862">Zinc</keyword>
<evidence type="ECO:0000313" key="7">
    <source>
        <dbReference type="EMBL" id="RWS21453.1"/>
    </source>
</evidence>
<organism evidence="7 8">
    <name type="scientific">Leptotrombidium deliense</name>
    <dbReference type="NCBI Taxonomy" id="299467"/>
    <lineage>
        <taxon>Eukaryota</taxon>
        <taxon>Metazoa</taxon>
        <taxon>Ecdysozoa</taxon>
        <taxon>Arthropoda</taxon>
        <taxon>Chelicerata</taxon>
        <taxon>Arachnida</taxon>
        <taxon>Acari</taxon>
        <taxon>Acariformes</taxon>
        <taxon>Trombidiformes</taxon>
        <taxon>Prostigmata</taxon>
        <taxon>Anystina</taxon>
        <taxon>Parasitengona</taxon>
        <taxon>Trombiculoidea</taxon>
        <taxon>Trombiculidae</taxon>
        <taxon>Leptotrombidium</taxon>
    </lineage>
</organism>
<dbReference type="PROSITE" id="PS50809">
    <property type="entry name" value="DM_2"/>
    <property type="match status" value="1"/>
</dbReference>
<dbReference type="GO" id="GO:0046872">
    <property type="term" value="F:metal ion binding"/>
    <property type="evidence" value="ECO:0007669"/>
    <property type="project" value="UniProtKB-KW"/>
</dbReference>
<comment type="caution">
    <text evidence="7">The sequence shown here is derived from an EMBL/GenBank/DDBJ whole genome shotgun (WGS) entry which is preliminary data.</text>
</comment>
<feature type="non-terminal residue" evidence="7">
    <location>
        <position position="1"/>
    </location>
</feature>
<proteinExistence type="predicted"/>
<protein>
    <recommendedName>
        <fullName evidence="6">DM domain-containing protein</fullName>
    </recommendedName>
</protein>
<dbReference type="GO" id="GO:0005634">
    <property type="term" value="C:nucleus"/>
    <property type="evidence" value="ECO:0007669"/>
    <property type="project" value="UniProtKB-SubCell"/>
</dbReference>
<dbReference type="InterPro" id="IPR036407">
    <property type="entry name" value="DM_DNA-bd_sf"/>
</dbReference>
<gene>
    <name evidence="7" type="ORF">B4U80_03463</name>
</gene>
<keyword evidence="3 5" id="KW-0238">DNA-binding</keyword>
<reference evidence="7 8" key="1">
    <citation type="journal article" date="2018" name="Gigascience">
        <title>Genomes of trombidid mites reveal novel predicted allergens and laterally-transferred genes associated with secondary metabolism.</title>
        <authorList>
            <person name="Dong X."/>
            <person name="Chaisiri K."/>
            <person name="Xia D."/>
            <person name="Armstrong S.D."/>
            <person name="Fang Y."/>
            <person name="Donnelly M.J."/>
            <person name="Kadowaki T."/>
            <person name="McGarry J.W."/>
            <person name="Darby A.C."/>
            <person name="Makepeace B.L."/>
        </authorList>
    </citation>
    <scope>NUCLEOTIDE SEQUENCE [LARGE SCALE GENOMIC DNA]</scope>
    <source>
        <strain evidence="7">UoL-UT</strain>
    </source>
</reference>
<dbReference type="Proteomes" id="UP000288716">
    <property type="component" value="Unassembled WGS sequence"/>
</dbReference>
<comment type="subcellular location">
    <subcellularLocation>
        <location evidence="5">Nucleus</location>
    </subcellularLocation>
</comment>
<evidence type="ECO:0000256" key="1">
    <source>
        <dbReference type="ARBA" id="ARBA00022723"/>
    </source>
</evidence>